<feature type="non-terminal residue" evidence="2">
    <location>
        <position position="731"/>
    </location>
</feature>
<dbReference type="PANTHER" id="PTHR38248:SF2">
    <property type="entry name" value="FUNK1 11"/>
    <property type="match status" value="1"/>
</dbReference>
<name>A0A2H3JFM8_WOLCO</name>
<organism evidence="2 3">
    <name type="scientific">Wolfiporia cocos (strain MD-104)</name>
    <name type="common">Brown rot fungus</name>
    <dbReference type="NCBI Taxonomy" id="742152"/>
    <lineage>
        <taxon>Eukaryota</taxon>
        <taxon>Fungi</taxon>
        <taxon>Dikarya</taxon>
        <taxon>Basidiomycota</taxon>
        <taxon>Agaricomycotina</taxon>
        <taxon>Agaricomycetes</taxon>
        <taxon>Polyporales</taxon>
        <taxon>Phaeolaceae</taxon>
        <taxon>Wolfiporia</taxon>
    </lineage>
</organism>
<reference evidence="2 3" key="1">
    <citation type="journal article" date="2012" name="Science">
        <title>The Paleozoic origin of enzymatic lignin decomposition reconstructed from 31 fungal genomes.</title>
        <authorList>
            <person name="Floudas D."/>
            <person name="Binder M."/>
            <person name="Riley R."/>
            <person name="Barry K."/>
            <person name="Blanchette R.A."/>
            <person name="Henrissat B."/>
            <person name="Martinez A.T."/>
            <person name="Otillar R."/>
            <person name="Spatafora J.W."/>
            <person name="Yadav J.S."/>
            <person name="Aerts A."/>
            <person name="Benoit I."/>
            <person name="Boyd A."/>
            <person name="Carlson A."/>
            <person name="Copeland A."/>
            <person name="Coutinho P.M."/>
            <person name="de Vries R.P."/>
            <person name="Ferreira P."/>
            <person name="Findley K."/>
            <person name="Foster B."/>
            <person name="Gaskell J."/>
            <person name="Glotzer D."/>
            <person name="Gorecki P."/>
            <person name="Heitman J."/>
            <person name="Hesse C."/>
            <person name="Hori C."/>
            <person name="Igarashi K."/>
            <person name="Jurgens J.A."/>
            <person name="Kallen N."/>
            <person name="Kersten P."/>
            <person name="Kohler A."/>
            <person name="Kuees U."/>
            <person name="Kumar T.K.A."/>
            <person name="Kuo A."/>
            <person name="LaButti K."/>
            <person name="Larrondo L.F."/>
            <person name="Lindquist E."/>
            <person name="Ling A."/>
            <person name="Lombard V."/>
            <person name="Lucas S."/>
            <person name="Lundell T."/>
            <person name="Martin R."/>
            <person name="McLaughlin D.J."/>
            <person name="Morgenstern I."/>
            <person name="Morin E."/>
            <person name="Murat C."/>
            <person name="Nagy L.G."/>
            <person name="Nolan M."/>
            <person name="Ohm R.A."/>
            <person name="Patyshakuliyeva A."/>
            <person name="Rokas A."/>
            <person name="Ruiz-Duenas F.J."/>
            <person name="Sabat G."/>
            <person name="Salamov A."/>
            <person name="Samejima M."/>
            <person name="Schmutz J."/>
            <person name="Slot J.C."/>
            <person name="St John F."/>
            <person name="Stenlid J."/>
            <person name="Sun H."/>
            <person name="Sun S."/>
            <person name="Syed K."/>
            <person name="Tsang A."/>
            <person name="Wiebenga A."/>
            <person name="Young D."/>
            <person name="Pisabarro A."/>
            <person name="Eastwood D.C."/>
            <person name="Martin F."/>
            <person name="Cullen D."/>
            <person name="Grigoriev I.V."/>
            <person name="Hibbett D.S."/>
        </authorList>
    </citation>
    <scope>NUCLEOTIDE SEQUENCE [LARGE SCALE GENOMIC DNA]</scope>
    <source>
        <strain evidence="2 3">MD-104</strain>
    </source>
</reference>
<dbReference type="Gene3D" id="1.10.510.10">
    <property type="entry name" value="Transferase(Phosphotransferase) domain 1"/>
    <property type="match status" value="1"/>
</dbReference>
<proteinExistence type="predicted"/>
<evidence type="ECO:0000313" key="2">
    <source>
        <dbReference type="EMBL" id="PCH37559.1"/>
    </source>
</evidence>
<feature type="domain" description="Fungal-type protein kinase" evidence="1">
    <location>
        <begin position="145"/>
        <end position="535"/>
    </location>
</feature>
<dbReference type="OMA" id="YLEPREY"/>
<protein>
    <recommendedName>
        <fullName evidence="1">Fungal-type protein kinase domain-containing protein</fullName>
    </recommendedName>
</protein>
<dbReference type="STRING" id="742152.A0A2H3JFM8"/>
<dbReference type="Pfam" id="PF17667">
    <property type="entry name" value="Pkinase_fungal"/>
    <property type="match status" value="2"/>
</dbReference>
<keyword evidence="3" id="KW-1185">Reference proteome</keyword>
<gene>
    <name evidence="2" type="ORF">WOLCODRAFT_84113</name>
</gene>
<dbReference type="Proteomes" id="UP000218811">
    <property type="component" value="Unassembled WGS sequence"/>
</dbReference>
<dbReference type="EMBL" id="KB467931">
    <property type="protein sequence ID" value="PCH37559.1"/>
    <property type="molecule type" value="Genomic_DNA"/>
</dbReference>
<dbReference type="PANTHER" id="PTHR38248">
    <property type="entry name" value="FUNK1 6"/>
    <property type="match status" value="1"/>
</dbReference>
<dbReference type="AlphaFoldDB" id="A0A2H3JFM8"/>
<dbReference type="SUPFAM" id="SSF56112">
    <property type="entry name" value="Protein kinase-like (PK-like)"/>
    <property type="match status" value="1"/>
</dbReference>
<dbReference type="InterPro" id="IPR040976">
    <property type="entry name" value="Pkinase_fungal"/>
</dbReference>
<dbReference type="OrthoDB" id="2797568at2759"/>
<dbReference type="InterPro" id="IPR011009">
    <property type="entry name" value="Kinase-like_dom_sf"/>
</dbReference>
<evidence type="ECO:0000259" key="1">
    <source>
        <dbReference type="Pfam" id="PF17667"/>
    </source>
</evidence>
<sequence>MADKVSRTKTKATVQHTNAVHAQQGHERNRRGWSSELDSKVIVFDRDVEDYVEMFIPSDESVPECPQPTGGVFNMSKSTARPATEKKLYGPLKRGLERLVSRFPERRKLAFAINSDNPIKFPFRQHDHEHHHTRPDIIASLPGETKETLADPRWRHISIVLEVKPRKEDDPVGKGGRKHEETLVQLAKSARNILVAQGRLFVYVVGVYGEIARIYRFDRAGAVISRPFDYEARPEIFHKFLWRFVHPTSEQCNVVGADPSIQAPILEDILWAQKLVVDQLHSKFDEENRKICRWVTIEDASGRKARFLAFRLLFINPRLFSRATIVWEAFKEGDDSGKTFIVKDSWRQLARDPETQYYDDIMSFRGEIHDIATENVFLRGIAEFEIGVDLGTLEAREVETNLTASPVWSMSGVFQSSTPTDWDPWDPMSKRLDPPPAFKIGHITIAALYCNEEAALYNNRSHTRLALRTVGRPLSQFKRTKEMVEAIRDAIAGHQLAFEAGVLHRDVSDGNVMIANGAPFKGFIGDFDYSFNWKRFMKARNWLTTVASWQRYVNTGQGIPDTECEASILVDETTEETKKTEHKERTGTLIFMAIDVLSSDGDLTHEARHDIESFYWLLIWIVLRHTRHNHKDKDRACGLLFDPEYESQCFAIKKTWLSTRNVVSVPGNPPLTALLEAFRKLCKHNNNFDEDRDDKPIPVTYEDVLATFDEVLARDDWPENDAAIPFALPAK</sequence>
<accession>A0A2H3JFM8</accession>
<evidence type="ECO:0000313" key="3">
    <source>
        <dbReference type="Proteomes" id="UP000218811"/>
    </source>
</evidence>
<feature type="domain" description="Fungal-type protein kinase" evidence="1">
    <location>
        <begin position="576"/>
        <end position="622"/>
    </location>
</feature>